<organism evidence="1 2">
    <name type="scientific">Pseudomonas asiatica</name>
    <dbReference type="NCBI Taxonomy" id="2219225"/>
    <lineage>
        <taxon>Bacteria</taxon>
        <taxon>Pseudomonadati</taxon>
        <taxon>Pseudomonadota</taxon>
        <taxon>Gammaproteobacteria</taxon>
        <taxon>Pseudomonadales</taxon>
        <taxon>Pseudomonadaceae</taxon>
        <taxon>Pseudomonas</taxon>
    </lineage>
</organism>
<protein>
    <submittedName>
        <fullName evidence="1">Uncharacterized protein</fullName>
    </submittedName>
</protein>
<dbReference type="RefSeq" id="WP_274078203.1">
    <property type="nucleotide sequence ID" value="NZ_JANIAN010000001.1"/>
</dbReference>
<evidence type="ECO:0000313" key="2">
    <source>
        <dbReference type="Proteomes" id="UP001150678"/>
    </source>
</evidence>
<accession>A0A9X4CW27</accession>
<sequence>MQQRKAGATIFHLQVAPSRAFSDKTDFLLLFGAKSPLFRIKLTENDPFPSMEMTVGRVAPFP</sequence>
<reference evidence="1" key="1">
    <citation type="submission" date="2022-07" db="EMBL/GenBank/DDBJ databases">
        <title>Multi-strain Analysis of Pseudomonas putida Reveals Metabolic and Genetic Diversity.</title>
        <authorList>
            <person name="Monk J.M."/>
        </authorList>
    </citation>
    <scope>NUCLEOTIDE SEQUENCE</scope>
    <source>
        <strain evidence="1">17514</strain>
    </source>
</reference>
<proteinExistence type="predicted"/>
<dbReference type="Proteomes" id="UP001150678">
    <property type="component" value="Unassembled WGS sequence"/>
</dbReference>
<dbReference type="EMBL" id="JANIAN010000001">
    <property type="protein sequence ID" value="MDD2104666.1"/>
    <property type="molecule type" value="Genomic_DNA"/>
</dbReference>
<dbReference type="AlphaFoldDB" id="A0A9X4CW27"/>
<name>A0A9X4CW27_9PSED</name>
<gene>
    <name evidence="1" type="ORF">NP533_00480</name>
</gene>
<comment type="caution">
    <text evidence="1">The sequence shown here is derived from an EMBL/GenBank/DDBJ whole genome shotgun (WGS) entry which is preliminary data.</text>
</comment>
<evidence type="ECO:0000313" key="1">
    <source>
        <dbReference type="EMBL" id="MDD2104666.1"/>
    </source>
</evidence>